<dbReference type="PROSITE" id="PS50045">
    <property type="entry name" value="SIGMA54_INTERACT_4"/>
    <property type="match status" value="1"/>
</dbReference>
<dbReference type="InterPro" id="IPR002078">
    <property type="entry name" value="Sigma_54_int"/>
</dbReference>
<keyword evidence="5" id="KW-0804">Transcription</keyword>
<evidence type="ECO:0000313" key="8">
    <source>
        <dbReference type="Proteomes" id="UP001596022"/>
    </source>
</evidence>
<organism evidence="7 8">
    <name type="scientific">Camelliibacillus cellulosilyticus</name>
    <dbReference type="NCBI Taxonomy" id="2174486"/>
    <lineage>
        <taxon>Bacteria</taxon>
        <taxon>Bacillati</taxon>
        <taxon>Bacillota</taxon>
        <taxon>Bacilli</taxon>
        <taxon>Bacillales</taxon>
        <taxon>Sporolactobacillaceae</taxon>
        <taxon>Camelliibacillus</taxon>
    </lineage>
</organism>
<dbReference type="Gene3D" id="1.10.8.60">
    <property type="match status" value="1"/>
</dbReference>
<evidence type="ECO:0000313" key="7">
    <source>
        <dbReference type="EMBL" id="MFC4618941.1"/>
    </source>
</evidence>
<dbReference type="SMART" id="SM00382">
    <property type="entry name" value="AAA"/>
    <property type="match status" value="1"/>
</dbReference>
<dbReference type="PANTHER" id="PTHR32071">
    <property type="entry name" value="TRANSCRIPTIONAL REGULATORY PROTEIN"/>
    <property type="match status" value="1"/>
</dbReference>
<dbReference type="InterPro" id="IPR058031">
    <property type="entry name" value="AAA_lid_NorR"/>
</dbReference>
<dbReference type="InterPro" id="IPR025662">
    <property type="entry name" value="Sigma_54_int_dom_ATP-bd_1"/>
</dbReference>
<keyword evidence="8" id="KW-1185">Reference proteome</keyword>
<proteinExistence type="predicted"/>
<dbReference type="Pfam" id="PF25601">
    <property type="entry name" value="AAA_lid_14"/>
    <property type="match status" value="1"/>
</dbReference>
<feature type="domain" description="Sigma-54 factor interaction" evidence="6">
    <location>
        <begin position="336"/>
        <end position="566"/>
    </location>
</feature>
<keyword evidence="4" id="KW-0238">DNA-binding</keyword>
<evidence type="ECO:0000256" key="2">
    <source>
        <dbReference type="ARBA" id="ARBA00022840"/>
    </source>
</evidence>
<dbReference type="Gene3D" id="3.30.450.20">
    <property type="entry name" value="PAS domain"/>
    <property type="match status" value="1"/>
</dbReference>
<dbReference type="Proteomes" id="UP001596022">
    <property type="component" value="Unassembled WGS sequence"/>
</dbReference>
<dbReference type="InterPro" id="IPR025943">
    <property type="entry name" value="Sigma_54_int_dom_ATP-bd_2"/>
</dbReference>
<evidence type="ECO:0000256" key="3">
    <source>
        <dbReference type="ARBA" id="ARBA00023015"/>
    </source>
</evidence>
<evidence type="ECO:0000256" key="1">
    <source>
        <dbReference type="ARBA" id="ARBA00022741"/>
    </source>
</evidence>
<dbReference type="InterPro" id="IPR003593">
    <property type="entry name" value="AAA+_ATPase"/>
</dbReference>
<protein>
    <submittedName>
        <fullName evidence="7">Sigma 54-interacting transcriptional regulator</fullName>
    </submittedName>
</protein>
<gene>
    <name evidence="7" type="ORF">ACFO4N_09390</name>
</gene>
<evidence type="ECO:0000259" key="6">
    <source>
        <dbReference type="PROSITE" id="PS50045"/>
    </source>
</evidence>
<dbReference type="InterPro" id="IPR027417">
    <property type="entry name" value="P-loop_NTPase"/>
</dbReference>
<dbReference type="PROSITE" id="PS00676">
    <property type="entry name" value="SIGMA54_INTERACT_2"/>
    <property type="match status" value="1"/>
</dbReference>
<dbReference type="InterPro" id="IPR025944">
    <property type="entry name" value="Sigma_54_int_dom_CS"/>
</dbReference>
<sequence>MMTIAVIGYERTTIKAIMDQLYEIRLHEDFNLQALTVNDLPEIKLDKNTLVVATSKIVHFMTKPYLHAETRVIVAKRAINYGNIRDLLELPERTDVLLVSNMKDPALDTIQLLQDTGIRLNFTPFYPGADVDPAIKIAVTPGDLDHIPQTIEKVINIGIRLLDISTIIEIYNYFNMTDSSYNRLSARFFNSLISLTSQLSNEIYKTKMLRNSLEGIAHNVDEAVVLYTEDGQIEFINEKAVKLLDIQGLPIQKNVKSIMPKVFLDAFDSIENSYDVFKDVEDVTYYMRKKSIYVDHRFYGTLILFREANEIQKLEHQYRRQTKKKKFTAKYRFNDMVTANPTIENLTHIARKLAKSNATILILGETGTGKEVLAQSIHNASPRSYYPFVGVNFSAFTESLLESELFGYEGGAFTGAKKGGKSGLFEQAHKGTIFLDEIGDASPTIQQRLLRVLQEKEIMRVGGEEVIHLDVRVIAATNRNLEVMIEEGLFRQDLFYRLNVLPLYLPPLRERREDIILLTNYFLKELCTEYLRPVPCLSEKAKKAILDYHWPGNIRELRNVIEYIIHIAEDTVYAELLPFISGNKFINTNKVHSSDLERTKTFFTEKGFLFDIKEILEVLSDGDGKGLGRPAILIALQKKGILLTEQQFRYRQKLLRDYGLITVGKGRKGTQITKKGREFLINIGSPGHAPGTF</sequence>
<evidence type="ECO:0000256" key="4">
    <source>
        <dbReference type="ARBA" id="ARBA00023125"/>
    </source>
</evidence>
<accession>A0ABV9GLD8</accession>
<dbReference type="EMBL" id="JBHSFW010000004">
    <property type="protein sequence ID" value="MFC4618941.1"/>
    <property type="molecule type" value="Genomic_DNA"/>
</dbReference>
<reference evidence="8" key="1">
    <citation type="journal article" date="2019" name="Int. J. Syst. Evol. Microbiol.">
        <title>The Global Catalogue of Microorganisms (GCM) 10K type strain sequencing project: providing services to taxonomists for standard genome sequencing and annotation.</title>
        <authorList>
            <consortium name="The Broad Institute Genomics Platform"/>
            <consortium name="The Broad Institute Genome Sequencing Center for Infectious Disease"/>
            <person name="Wu L."/>
            <person name="Ma J."/>
        </authorList>
    </citation>
    <scope>NUCLEOTIDE SEQUENCE [LARGE SCALE GENOMIC DNA]</scope>
    <source>
        <strain evidence="8">CGMCC 1.16306</strain>
    </source>
</reference>
<evidence type="ECO:0000256" key="5">
    <source>
        <dbReference type="ARBA" id="ARBA00023163"/>
    </source>
</evidence>
<comment type="caution">
    <text evidence="7">The sequence shown here is derived from an EMBL/GenBank/DDBJ whole genome shotgun (WGS) entry which is preliminary data.</text>
</comment>
<dbReference type="RefSeq" id="WP_376846041.1">
    <property type="nucleotide sequence ID" value="NZ_JBHSFW010000004.1"/>
</dbReference>
<dbReference type="PROSITE" id="PS00688">
    <property type="entry name" value="SIGMA54_INTERACT_3"/>
    <property type="match status" value="1"/>
</dbReference>
<dbReference type="Gene3D" id="3.40.50.300">
    <property type="entry name" value="P-loop containing nucleotide triphosphate hydrolases"/>
    <property type="match status" value="1"/>
</dbReference>
<keyword evidence="1" id="KW-0547">Nucleotide-binding</keyword>
<name>A0ABV9GLD8_9BACL</name>
<dbReference type="PROSITE" id="PS00675">
    <property type="entry name" value="SIGMA54_INTERACT_1"/>
    <property type="match status" value="1"/>
</dbReference>
<dbReference type="Pfam" id="PF00158">
    <property type="entry name" value="Sigma54_activat"/>
    <property type="match status" value="1"/>
</dbReference>
<dbReference type="CDD" id="cd00009">
    <property type="entry name" value="AAA"/>
    <property type="match status" value="1"/>
</dbReference>
<keyword evidence="3" id="KW-0805">Transcription regulation</keyword>
<keyword evidence="2" id="KW-0067">ATP-binding</keyword>
<dbReference type="SUPFAM" id="SSF52540">
    <property type="entry name" value="P-loop containing nucleoside triphosphate hydrolases"/>
    <property type="match status" value="1"/>
</dbReference>